<proteinExistence type="predicted"/>
<protein>
    <submittedName>
        <fullName evidence="1">Uncharacterized protein</fullName>
    </submittedName>
</protein>
<dbReference type="Proteomes" id="UP001369815">
    <property type="component" value="Unassembled WGS sequence"/>
</dbReference>
<evidence type="ECO:0000313" key="1">
    <source>
        <dbReference type="EMBL" id="KAK6954565.1"/>
    </source>
</evidence>
<gene>
    <name evidence="1" type="ORF">Daesc_004532</name>
</gene>
<accession>A0AAX6MPK3</accession>
<sequence length="131" mass="14894">MATVIPVEISEKAALADDAELGPSEERISDPLGNPEATTKFWFQTSKHYNLNDVATQSRENLHRFDPRARWTWGEEYRVVRKIDWRIMAWTAIMFTAMELDRANLSQSLTDNFLDDLGLSTNGNYPSAANA</sequence>
<dbReference type="EMBL" id="JBANMG010000004">
    <property type="protein sequence ID" value="KAK6954565.1"/>
    <property type="molecule type" value="Genomic_DNA"/>
</dbReference>
<evidence type="ECO:0000313" key="2">
    <source>
        <dbReference type="Proteomes" id="UP001369815"/>
    </source>
</evidence>
<name>A0AAX6MPK3_9PEZI</name>
<comment type="caution">
    <text evidence="1">The sequence shown here is derived from an EMBL/GenBank/DDBJ whole genome shotgun (WGS) entry which is preliminary data.</text>
</comment>
<keyword evidence="2" id="KW-1185">Reference proteome</keyword>
<reference evidence="1 2" key="1">
    <citation type="journal article" date="2024" name="Front Chem Biol">
        <title>Unveiling the potential of Daldinia eschscholtzii MFLUCC 19-0629 through bioactivity and bioinformatics studies for enhanced sustainable agriculture production.</title>
        <authorList>
            <person name="Brooks S."/>
            <person name="Weaver J.A."/>
            <person name="Klomchit A."/>
            <person name="Alharthi S.A."/>
            <person name="Onlamun T."/>
            <person name="Nurani R."/>
            <person name="Vong T.K."/>
            <person name="Alberti F."/>
            <person name="Greco C."/>
        </authorList>
    </citation>
    <scope>NUCLEOTIDE SEQUENCE [LARGE SCALE GENOMIC DNA]</scope>
    <source>
        <strain evidence="1">MFLUCC 19-0629</strain>
    </source>
</reference>
<organism evidence="1 2">
    <name type="scientific">Daldinia eschscholtzii</name>
    <dbReference type="NCBI Taxonomy" id="292717"/>
    <lineage>
        <taxon>Eukaryota</taxon>
        <taxon>Fungi</taxon>
        <taxon>Dikarya</taxon>
        <taxon>Ascomycota</taxon>
        <taxon>Pezizomycotina</taxon>
        <taxon>Sordariomycetes</taxon>
        <taxon>Xylariomycetidae</taxon>
        <taxon>Xylariales</taxon>
        <taxon>Hypoxylaceae</taxon>
        <taxon>Daldinia</taxon>
    </lineage>
</organism>
<dbReference type="AlphaFoldDB" id="A0AAX6MPK3"/>